<dbReference type="Gene3D" id="3.40.190.10">
    <property type="entry name" value="Periplasmic binding protein-like II"/>
    <property type="match status" value="1"/>
</dbReference>
<keyword evidence="1" id="KW-0812">Transmembrane</keyword>
<dbReference type="InterPro" id="IPR006059">
    <property type="entry name" value="SBP"/>
</dbReference>
<keyword evidence="1" id="KW-1133">Transmembrane helix</keyword>
<keyword evidence="1" id="KW-0472">Membrane</keyword>
<reference evidence="2" key="1">
    <citation type="submission" date="2018-05" db="EMBL/GenBank/DDBJ databases">
        <authorList>
            <person name="Lanie J.A."/>
            <person name="Ng W.-L."/>
            <person name="Kazmierczak K.M."/>
            <person name="Andrzejewski T.M."/>
            <person name="Davidsen T.M."/>
            <person name="Wayne K.J."/>
            <person name="Tettelin H."/>
            <person name="Glass J.I."/>
            <person name="Rusch D."/>
            <person name="Podicherti R."/>
            <person name="Tsui H.-C.T."/>
            <person name="Winkler M.E."/>
        </authorList>
    </citation>
    <scope>NUCLEOTIDE SEQUENCE</scope>
</reference>
<feature type="transmembrane region" description="Helical" evidence="1">
    <location>
        <begin position="12"/>
        <end position="30"/>
    </location>
</feature>
<dbReference type="SUPFAM" id="SSF53850">
    <property type="entry name" value="Periplasmic binding protein-like II"/>
    <property type="match status" value="1"/>
</dbReference>
<organism evidence="2">
    <name type="scientific">marine metagenome</name>
    <dbReference type="NCBI Taxonomy" id="408172"/>
    <lineage>
        <taxon>unclassified sequences</taxon>
        <taxon>metagenomes</taxon>
        <taxon>ecological metagenomes</taxon>
    </lineage>
</organism>
<evidence type="ECO:0000256" key="1">
    <source>
        <dbReference type="SAM" id="Phobius"/>
    </source>
</evidence>
<evidence type="ECO:0008006" key="3">
    <source>
        <dbReference type="Google" id="ProtNLM"/>
    </source>
</evidence>
<dbReference type="Pfam" id="PF01547">
    <property type="entry name" value="SBP_bac_1"/>
    <property type="match status" value="1"/>
</dbReference>
<accession>A0A381Z0J1</accession>
<name>A0A381Z0J1_9ZZZZ</name>
<dbReference type="PANTHER" id="PTHR43649:SF12">
    <property type="entry name" value="DIACETYLCHITOBIOSE BINDING PROTEIN DASA"/>
    <property type="match status" value="1"/>
</dbReference>
<evidence type="ECO:0000313" key="2">
    <source>
        <dbReference type="EMBL" id="SVA82247.1"/>
    </source>
</evidence>
<sequence>MPKFPYGKVPFWILLIAISTGIFNLVATLSKRGEKPDLVFVSFARSHMEAYEEATEEFQKEHGVKVQLQLVSARTVKSRLQNAFLTNANVPDVVEILADTMGTFTKGPIEDVGFVDLTDRLHAEGLYDRFVESRYSRLSRLGRIFALPHDVHPLMLCYRSDLVEELGIDVNTLQTWDDFVEMGRRITNDLDGDGNPDRYALDLPANGDMLTPLLLQRREPLFTKNGQLKIDNDTVVDTIIWYIHQSRGKDRIAFSAGWGQTLAKTVTDGLVLFYFCPDWRTKYFETDTPHLSGKMKLMPLPAWEIGGSRVSTWGGTGLAITKACKNQELAWKFAKVLYLKAEDLGKRFKASYIIPPVKDAW</sequence>
<protein>
    <recommendedName>
        <fullName evidence="3">Extracellular solute-binding protein</fullName>
    </recommendedName>
</protein>
<proteinExistence type="predicted"/>
<gene>
    <name evidence="2" type="ORF">METZ01_LOCUS135101</name>
</gene>
<feature type="non-terminal residue" evidence="2">
    <location>
        <position position="361"/>
    </location>
</feature>
<dbReference type="EMBL" id="UINC01019428">
    <property type="protein sequence ID" value="SVA82247.1"/>
    <property type="molecule type" value="Genomic_DNA"/>
</dbReference>
<dbReference type="AlphaFoldDB" id="A0A381Z0J1"/>
<dbReference type="PANTHER" id="PTHR43649">
    <property type="entry name" value="ARABINOSE-BINDING PROTEIN-RELATED"/>
    <property type="match status" value="1"/>
</dbReference>
<dbReference type="InterPro" id="IPR050490">
    <property type="entry name" value="Bact_solute-bd_prot1"/>
</dbReference>